<dbReference type="AlphaFoldDB" id="A0A7W4PNN8"/>
<accession>A0A7W4PNN8</accession>
<evidence type="ECO:0000313" key="2">
    <source>
        <dbReference type="EMBL" id="MBB2201071.1"/>
    </source>
</evidence>
<evidence type="ECO:0000313" key="3">
    <source>
        <dbReference type="Proteomes" id="UP000578030"/>
    </source>
</evidence>
<sequence>MAGTPPVRRVRTLRAVIAVIAVIALAGGPAQVPIARAQAGCGPGPVGCAPNPAAQAQMRLQLQTEIQQRQFAARQRGLEQVERDRARLDQLGQQPVGSPGSAGDLDRRRQEQALREDIDRETAATRGLYHAQPLGPGAWTIQNPQGVPQATCREVGRVLVC</sequence>
<reference evidence="2 3" key="1">
    <citation type="submission" date="2020-04" db="EMBL/GenBank/DDBJ databases">
        <title>Description of novel Gluconacetobacter.</title>
        <authorList>
            <person name="Sombolestani A."/>
        </authorList>
    </citation>
    <scope>NUCLEOTIDE SEQUENCE [LARGE SCALE GENOMIC DNA]</scope>
    <source>
        <strain evidence="2 3">LMG 27802</strain>
    </source>
</reference>
<dbReference type="RefSeq" id="WP_182955738.1">
    <property type="nucleotide sequence ID" value="NZ_JABEQM010000003.1"/>
</dbReference>
<protein>
    <submittedName>
        <fullName evidence="2">Uncharacterized protein</fullName>
    </submittedName>
</protein>
<name>A0A7W4PNN8_9PROT</name>
<feature type="region of interest" description="Disordered" evidence="1">
    <location>
        <begin position="84"/>
        <end position="108"/>
    </location>
</feature>
<gene>
    <name evidence="2" type="ORF">HLH28_05665</name>
</gene>
<organism evidence="2 3">
    <name type="scientific">Gluconacetobacter tumulisoli</name>
    <dbReference type="NCBI Taxonomy" id="1286189"/>
    <lineage>
        <taxon>Bacteria</taxon>
        <taxon>Pseudomonadati</taxon>
        <taxon>Pseudomonadota</taxon>
        <taxon>Alphaproteobacteria</taxon>
        <taxon>Acetobacterales</taxon>
        <taxon>Acetobacteraceae</taxon>
        <taxon>Gluconacetobacter</taxon>
    </lineage>
</organism>
<comment type="caution">
    <text evidence="2">The sequence shown here is derived from an EMBL/GenBank/DDBJ whole genome shotgun (WGS) entry which is preliminary data.</text>
</comment>
<dbReference type="EMBL" id="JABEQM010000003">
    <property type="protein sequence ID" value="MBB2201071.1"/>
    <property type="molecule type" value="Genomic_DNA"/>
</dbReference>
<evidence type="ECO:0000256" key="1">
    <source>
        <dbReference type="SAM" id="MobiDB-lite"/>
    </source>
</evidence>
<proteinExistence type="predicted"/>
<keyword evidence="3" id="KW-1185">Reference proteome</keyword>
<dbReference type="Proteomes" id="UP000578030">
    <property type="component" value="Unassembled WGS sequence"/>
</dbReference>